<accession>A0A3E2GTM5</accession>
<sequence length="188" mass="21241">MSIIPQTGLLRKLFEEAVKDSEHKSLPFWQAYLQQAFSESDIYSVTATNLNFHYSSLEDFHEQADIIVRRYDDVSNRLISVLLLVECNWTVGVDDTEECKCSDKGRALEVALKCIEEEELLWVYVVTTVGVSFRAWVVEKGVEKLSPQYGLSASSSKGPTDAYIGIDTSDSGVLWETIDQLKITTFLQ</sequence>
<keyword evidence="2" id="KW-1185">Reference proteome</keyword>
<dbReference type="EMBL" id="NCSJ02000435">
    <property type="protein sequence ID" value="RFU24524.1"/>
    <property type="molecule type" value="Genomic_DNA"/>
</dbReference>
<name>A0A3E2GTM5_SCYLI</name>
<protein>
    <submittedName>
        <fullName evidence="1">Uncharacterized protein</fullName>
    </submittedName>
</protein>
<comment type="caution">
    <text evidence="1">The sequence shown here is derived from an EMBL/GenBank/DDBJ whole genome shotgun (WGS) entry which is preliminary data.</text>
</comment>
<proteinExistence type="predicted"/>
<dbReference type="Proteomes" id="UP000258309">
    <property type="component" value="Unassembled WGS sequence"/>
</dbReference>
<evidence type="ECO:0000313" key="1">
    <source>
        <dbReference type="EMBL" id="RFU24524.1"/>
    </source>
</evidence>
<feature type="non-terminal residue" evidence="1">
    <location>
        <position position="188"/>
    </location>
</feature>
<reference evidence="1 2" key="1">
    <citation type="submission" date="2018-05" db="EMBL/GenBank/DDBJ databases">
        <title>Draft genome sequence of Scytalidium lignicola DSM 105466, a ubiquitous saprotrophic fungus.</title>
        <authorList>
            <person name="Buettner E."/>
            <person name="Gebauer A.M."/>
            <person name="Hofrichter M."/>
            <person name="Liers C."/>
            <person name="Kellner H."/>
        </authorList>
    </citation>
    <scope>NUCLEOTIDE SEQUENCE [LARGE SCALE GENOMIC DNA]</scope>
    <source>
        <strain evidence="1 2">DSM 105466</strain>
    </source>
</reference>
<evidence type="ECO:0000313" key="2">
    <source>
        <dbReference type="Proteomes" id="UP000258309"/>
    </source>
</evidence>
<organism evidence="1 2">
    <name type="scientific">Scytalidium lignicola</name>
    <name type="common">Hyphomycete</name>
    <dbReference type="NCBI Taxonomy" id="5539"/>
    <lineage>
        <taxon>Eukaryota</taxon>
        <taxon>Fungi</taxon>
        <taxon>Dikarya</taxon>
        <taxon>Ascomycota</taxon>
        <taxon>Pezizomycotina</taxon>
        <taxon>Leotiomycetes</taxon>
        <taxon>Leotiomycetes incertae sedis</taxon>
        <taxon>Scytalidium</taxon>
    </lineage>
</organism>
<dbReference type="OrthoDB" id="5090566at2759"/>
<feature type="non-terminal residue" evidence="1">
    <location>
        <position position="1"/>
    </location>
</feature>
<gene>
    <name evidence="1" type="ORF">B7463_g11815</name>
</gene>
<dbReference type="AlphaFoldDB" id="A0A3E2GTM5"/>